<evidence type="ECO:0000256" key="4">
    <source>
        <dbReference type="ARBA" id="ARBA00022843"/>
    </source>
</evidence>
<keyword evidence="4" id="KW-0832">Ubl conjugation</keyword>
<dbReference type="Pfam" id="PF16739">
    <property type="entry name" value="CARD_2"/>
    <property type="match status" value="1"/>
</dbReference>
<dbReference type="InterPro" id="IPR011029">
    <property type="entry name" value="DEATH-like_dom_sf"/>
</dbReference>
<name>A0A6P8HJX8_ACTTE</name>
<dbReference type="SUPFAM" id="SSF47986">
    <property type="entry name" value="DEATH domain"/>
    <property type="match status" value="2"/>
</dbReference>
<dbReference type="CDD" id="cd01671">
    <property type="entry name" value="CARD"/>
    <property type="match status" value="1"/>
</dbReference>
<evidence type="ECO:0000313" key="9">
    <source>
        <dbReference type="RefSeq" id="XP_031552895.1"/>
    </source>
</evidence>
<keyword evidence="3" id="KW-0399">Innate immunity</keyword>
<gene>
    <name evidence="9" type="primary">LOC116290055</name>
</gene>
<protein>
    <submittedName>
        <fullName evidence="9">Uncharacterized protein LOC116290055</fullName>
    </submittedName>
</protein>
<dbReference type="InParanoid" id="A0A6P8HJX8"/>
<dbReference type="GO" id="GO:0006508">
    <property type="term" value="P:proteolysis"/>
    <property type="evidence" value="ECO:0007669"/>
    <property type="project" value="InterPro"/>
</dbReference>
<dbReference type="GeneID" id="116290055"/>
<feature type="compositionally biased region" description="Polar residues" evidence="6">
    <location>
        <begin position="328"/>
        <end position="339"/>
    </location>
</feature>
<feature type="compositionally biased region" description="Polar residues" evidence="6">
    <location>
        <begin position="126"/>
        <end position="143"/>
    </location>
</feature>
<dbReference type="KEGG" id="aten:116290055"/>
<dbReference type="InterPro" id="IPR052039">
    <property type="entry name" value="Caspase-related_regulators"/>
</dbReference>
<feature type="region of interest" description="Disordered" evidence="6">
    <location>
        <begin position="301"/>
        <end position="471"/>
    </location>
</feature>
<feature type="compositionally biased region" description="Polar residues" evidence="6">
    <location>
        <begin position="372"/>
        <end position="385"/>
    </location>
</feature>
<dbReference type="PANTHER" id="PTHR22576:SF37">
    <property type="entry name" value="MUCOSA-ASSOCIATED LYMPHOID TISSUE LYMPHOMA TRANSLOCATION PROTEIN 1"/>
    <property type="match status" value="1"/>
</dbReference>
<evidence type="ECO:0000256" key="2">
    <source>
        <dbReference type="ARBA" id="ARBA00022553"/>
    </source>
</evidence>
<feature type="region of interest" description="Disordered" evidence="6">
    <location>
        <begin position="108"/>
        <end position="177"/>
    </location>
</feature>
<keyword evidence="2" id="KW-0597">Phosphoprotein</keyword>
<dbReference type="InterPro" id="IPR029030">
    <property type="entry name" value="Caspase-like_dom_sf"/>
</dbReference>
<evidence type="ECO:0000256" key="5">
    <source>
        <dbReference type="ARBA" id="ARBA00022859"/>
    </source>
</evidence>
<dbReference type="Gene3D" id="1.10.533.10">
    <property type="entry name" value="Death Domain, Fas"/>
    <property type="match status" value="2"/>
</dbReference>
<dbReference type="GO" id="GO:0045087">
    <property type="term" value="P:innate immune response"/>
    <property type="evidence" value="ECO:0007669"/>
    <property type="project" value="UniProtKB-KW"/>
</dbReference>
<dbReference type="InterPro" id="IPR011600">
    <property type="entry name" value="Pept_C14_caspase"/>
</dbReference>
<dbReference type="SUPFAM" id="SSF52129">
    <property type="entry name" value="Caspase-like"/>
    <property type="match status" value="2"/>
</dbReference>
<dbReference type="Proteomes" id="UP000515163">
    <property type="component" value="Unplaced"/>
</dbReference>
<organism evidence="8 9">
    <name type="scientific">Actinia tenebrosa</name>
    <name type="common">Australian red waratah sea anemone</name>
    <dbReference type="NCBI Taxonomy" id="6105"/>
    <lineage>
        <taxon>Eukaryota</taxon>
        <taxon>Metazoa</taxon>
        <taxon>Cnidaria</taxon>
        <taxon>Anthozoa</taxon>
        <taxon>Hexacorallia</taxon>
        <taxon>Actiniaria</taxon>
        <taxon>Actiniidae</taxon>
        <taxon>Actinia</taxon>
    </lineage>
</organism>
<dbReference type="Gene3D" id="3.40.50.1460">
    <property type="match status" value="1"/>
</dbReference>
<evidence type="ECO:0000313" key="8">
    <source>
        <dbReference type="Proteomes" id="UP000515163"/>
    </source>
</evidence>
<dbReference type="GO" id="GO:0004197">
    <property type="term" value="F:cysteine-type endopeptidase activity"/>
    <property type="evidence" value="ECO:0007669"/>
    <property type="project" value="InterPro"/>
</dbReference>
<dbReference type="PROSITE" id="PS50209">
    <property type="entry name" value="CARD"/>
    <property type="match status" value="1"/>
</dbReference>
<accession>A0A6P8HJX8</accession>
<evidence type="ECO:0000259" key="7">
    <source>
        <dbReference type="PROSITE" id="PS50209"/>
    </source>
</evidence>
<feature type="compositionally biased region" description="Basic and acidic residues" evidence="6">
    <location>
        <begin position="421"/>
        <end position="431"/>
    </location>
</feature>
<evidence type="ECO:0000256" key="6">
    <source>
        <dbReference type="SAM" id="MobiDB-lite"/>
    </source>
</evidence>
<dbReference type="Pfam" id="PF00656">
    <property type="entry name" value="Peptidase_C14"/>
    <property type="match status" value="1"/>
</dbReference>
<dbReference type="PANTHER" id="PTHR22576">
    <property type="entry name" value="MUCOSA ASSOCIATED LYMPHOID TISSUE LYMPHOMA TRANSLOCATION PROTEIN 1/PARACASPASE"/>
    <property type="match status" value="1"/>
</dbReference>
<evidence type="ECO:0000256" key="3">
    <source>
        <dbReference type="ARBA" id="ARBA00022588"/>
    </source>
</evidence>
<reference evidence="9" key="1">
    <citation type="submission" date="2025-08" db="UniProtKB">
        <authorList>
            <consortium name="RefSeq"/>
        </authorList>
    </citation>
    <scope>IDENTIFICATION</scope>
    <source>
        <tissue evidence="9">Tentacle</tissue>
    </source>
</reference>
<proteinExistence type="predicted"/>
<keyword evidence="8" id="KW-1185">Reference proteome</keyword>
<feature type="compositionally biased region" description="Basic and acidic residues" evidence="6">
    <location>
        <begin position="386"/>
        <end position="400"/>
    </location>
</feature>
<evidence type="ECO:0000256" key="1">
    <source>
        <dbReference type="ARBA" id="ARBA00022499"/>
    </source>
</evidence>
<dbReference type="InterPro" id="IPR031964">
    <property type="entry name" value="CARD_dom"/>
</dbReference>
<dbReference type="GO" id="GO:0042981">
    <property type="term" value="P:regulation of apoptotic process"/>
    <property type="evidence" value="ECO:0007669"/>
    <property type="project" value="InterPro"/>
</dbReference>
<dbReference type="InterPro" id="IPR001315">
    <property type="entry name" value="CARD"/>
</dbReference>
<dbReference type="GO" id="GO:0005737">
    <property type="term" value="C:cytoplasm"/>
    <property type="evidence" value="ECO:0007669"/>
    <property type="project" value="UniProtKB-ARBA"/>
</dbReference>
<dbReference type="OrthoDB" id="5966955at2759"/>
<dbReference type="RefSeq" id="XP_031552895.1">
    <property type="nucleotide sequence ID" value="XM_031697035.1"/>
</dbReference>
<feature type="domain" description="CARD" evidence="7">
    <location>
        <begin position="1"/>
        <end position="91"/>
    </location>
</feature>
<keyword evidence="5" id="KW-0391">Immunity</keyword>
<dbReference type="AlphaFoldDB" id="A0A6P8HJX8"/>
<keyword evidence="1" id="KW-1017">Isopeptide bond</keyword>
<feature type="compositionally biased region" description="Basic and acidic residues" evidence="6">
    <location>
        <begin position="165"/>
        <end position="177"/>
    </location>
</feature>
<sequence length="951" mass="107301">MEQGIRDLLKEHYQDMMRDITEPHILANGISVLTPVDLERIEAETRERGASTGVFELLNRLQKRGPQAFPQLIEALRKSKYDEIANKLARIAESRKLYRNRCNRQTGNNTEVVARGPWAGPKPPQTERSLSYPVQQQTSLNHQDSTEELHASRSTPVLTHINIPRPEDLTQHEEKPQQLKYKGKDTLLKDIPSSLKDKVVNMLSVEDALGKDWKGIAGALQLTAEEQGQIKSCSKISPMEELFNQMLHKGYCVVDLIKMLKKIYRFDVIGEISKAGYYSQDLEEGVESPTQGADDLAAKKLDKGLPLPKQVSEDSSMEEEKTDAVSPTAISPLSPTDFTMEQKERKGFSPTASPLSPTDFTMEEKKRDDISPTASPLSPTRSDNSTVKELDKKKVEKGGDVRCLTQGLPLPTKVPVFGSDDNTKQELDMKKGSSIAGQSSENEDAEFGSDKKGDVSNCAESFPSPTQVSEFNSLDEKLDEKKEAHFSQEIENAKKEEQDQSEPLTDMTPFEEEVFFPDTLQSKAIFITCEKYKKMSNLPHLNKETKKLCRELEDGNWEVFPLKDNNSVKMKSELDLKLHNLSKTDVCLVYLAGHTLQINGENYLLPIDVESNLAAADIVDSCLNINSLVNQLSKKALMALIIVDGGHYNQEKFECPFVLTGLTSIIPPPNTVIAFPCQPGYIRPKEETLSYLKALVDIIKEKKHLALTDLFELVRDTLKDCQSLPVEFSLSSSLLPIYLNTNEDDEGITIWKPDEKTPRRAIVFCDHSLHKKTVLTSAGHLESALKQLDWQVQMCANLKPEQIKMKIRQSLKRLQGMNVFMLYFIGYVTKDKHSIGQENYELNIFAHSQKLSIQWVVNIMTEYVTGPKILVVDDPSVPVRHPLSTMTPLPQEVLTCLPNGNRERIREEENSFTLLFAQNLSKSRQYALKTVITNTARTWKYHHVNSSLFYA</sequence>
<feature type="compositionally biased region" description="Polar residues" evidence="6">
    <location>
        <begin position="350"/>
        <end position="359"/>
    </location>
</feature>